<comment type="function">
    <text evidence="9">Catalyzes the NADPH-dependent reduction of glutamyl-tRNA(Glu) to glutamate 1-semialdehyde (GSA).</text>
</comment>
<feature type="binding site" evidence="9 12">
    <location>
        <begin position="189"/>
        <end position="194"/>
    </location>
    <ligand>
        <name>NADP(+)</name>
        <dbReference type="ChEBI" id="CHEBI:58349"/>
    </ligand>
</feature>
<feature type="binding site" evidence="9 11">
    <location>
        <begin position="49"/>
        <end position="52"/>
    </location>
    <ligand>
        <name>substrate</name>
    </ligand>
</feature>
<dbReference type="RefSeq" id="WP_038152531.1">
    <property type="nucleotide sequence ID" value="NZ_JRNT01000013.1"/>
</dbReference>
<accession>A0A096CPW9</accession>
<dbReference type="PIRSF" id="PIRSF000445">
    <property type="entry name" value="4pyrrol_synth_GluRdtase"/>
    <property type="match status" value="1"/>
</dbReference>
<keyword evidence="18" id="KW-0645">Protease</keyword>
<dbReference type="UniPathway" id="UPA00251">
    <property type="reaction ID" value="UER00316"/>
</dbReference>
<feature type="binding site" evidence="9 11">
    <location>
        <begin position="113"/>
        <end position="115"/>
    </location>
    <ligand>
        <name>substrate</name>
    </ligand>
</feature>
<comment type="catalytic activity">
    <reaction evidence="7 9 14">
        <text>(S)-4-amino-5-oxopentanoate + tRNA(Glu) + NADP(+) = L-glutamyl-tRNA(Glu) + NADPH + H(+)</text>
        <dbReference type="Rhea" id="RHEA:12344"/>
        <dbReference type="Rhea" id="RHEA-COMP:9663"/>
        <dbReference type="Rhea" id="RHEA-COMP:9680"/>
        <dbReference type="ChEBI" id="CHEBI:15378"/>
        <dbReference type="ChEBI" id="CHEBI:57501"/>
        <dbReference type="ChEBI" id="CHEBI:57783"/>
        <dbReference type="ChEBI" id="CHEBI:58349"/>
        <dbReference type="ChEBI" id="CHEBI:78442"/>
        <dbReference type="ChEBI" id="CHEBI:78520"/>
        <dbReference type="EC" id="1.2.1.70"/>
    </reaction>
</comment>
<dbReference type="GO" id="GO:0050661">
    <property type="term" value="F:NADP binding"/>
    <property type="evidence" value="ECO:0007669"/>
    <property type="project" value="InterPro"/>
</dbReference>
<dbReference type="InterPro" id="IPR006151">
    <property type="entry name" value="Shikm_DH/Glu-tRNA_Rdtase"/>
</dbReference>
<comment type="miscellaneous">
    <text evidence="9">During catalysis, the active site Cys acts as a nucleophile attacking the alpha-carbonyl group of tRNA-bound glutamate with the formation of a thioester intermediate between enzyme and glutamate, and the concomitant release of tRNA(Glu). The thioester intermediate is finally reduced by direct hydride transfer from NADPH, to form the product GSA.</text>
</comment>
<dbReference type="NCBIfam" id="TIGR01035">
    <property type="entry name" value="hemA"/>
    <property type="match status" value="1"/>
</dbReference>
<dbReference type="Pfam" id="PF01488">
    <property type="entry name" value="Shikimate_DH"/>
    <property type="match status" value="1"/>
</dbReference>
<comment type="caution">
    <text evidence="18">The sequence shown here is derived from an EMBL/GenBank/DDBJ whole genome shotgun (WGS) entry which is preliminary data.</text>
</comment>
<organism evidence="18 19">
    <name type="scientific">Veillonella montpellierensis DNF00314</name>
    <dbReference type="NCBI Taxonomy" id="1401067"/>
    <lineage>
        <taxon>Bacteria</taxon>
        <taxon>Bacillati</taxon>
        <taxon>Bacillota</taxon>
        <taxon>Negativicutes</taxon>
        <taxon>Veillonellales</taxon>
        <taxon>Veillonellaceae</taxon>
        <taxon>Veillonella</taxon>
    </lineage>
</organism>
<dbReference type="EC" id="1.2.1.70" evidence="3 9"/>
<dbReference type="InterPro" id="IPR015895">
    <property type="entry name" value="4pyrrol_synth_GluRdtase_N"/>
</dbReference>
<dbReference type="Proteomes" id="UP000029628">
    <property type="component" value="Unassembled WGS sequence"/>
</dbReference>
<feature type="active site" description="Nucleophile" evidence="9 10">
    <location>
        <position position="50"/>
    </location>
</feature>
<dbReference type="EMBL" id="JRNT01000013">
    <property type="protein sequence ID" value="KGF47364.1"/>
    <property type="molecule type" value="Genomic_DNA"/>
</dbReference>
<dbReference type="PROSITE" id="PS00747">
    <property type="entry name" value="GLUTR"/>
    <property type="match status" value="1"/>
</dbReference>
<dbReference type="PANTHER" id="PTHR43013">
    <property type="entry name" value="GLUTAMYL-TRNA REDUCTASE"/>
    <property type="match status" value="1"/>
</dbReference>
<sequence>MQLVVLGLNHKSAPINVREQFSFDKSEVSTALDEVYHYDNISECVVLSTCNRTEIYAVLEDVNDPHQYMLTLMKELKHTDSIDEEAFFLLEGEDCIEHLFRVAASLDSLVLGEGQILSQLKTAYLSAATAGFTGAVFNILFQKAIHVGKLIRTQTGIANTPVSVSYTAVNLAEDSLDKPLSEATVLILGAGKMSELTATHLQAKGVKTIFVSNRTFSKAELLARRFNGQAIKLDDFVEQAKLADIIITSTGSPHYIVKAEHARDIIKARHGKPIVMIDIAVPRDIDPVVAQMDGIYLFNIDALESVVEANKHIRQAEAKKAEPMIQLAMDEINEKLNYLSVRPMMVQLSDKGETIRRRELHRALVKLPHATEHDIKMMDSMSRMIVRKLLREPMIRLSEIAGTEEEGLYWELFRDIFNLKVETDHEK</sequence>
<dbReference type="GO" id="GO:0008883">
    <property type="term" value="F:glutamyl-tRNA reductase activity"/>
    <property type="evidence" value="ECO:0007669"/>
    <property type="project" value="UniProtKB-UniRule"/>
</dbReference>
<comment type="subunit">
    <text evidence="9">Homodimer.</text>
</comment>
<keyword evidence="19" id="KW-1185">Reference proteome</keyword>
<dbReference type="InterPro" id="IPR036343">
    <property type="entry name" value="GluRdtase_N_sf"/>
</dbReference>
<evidence type="ECO:0000256" key="7">
    <source>
        <dbReference type="ARBA" id="ARBA00047464"/>
    </source>
</evidence>
<feature type="domain" description="Quinate/shikimate 5-dehydrogenase/glutamyl-tRNA reductase" evidence="16">
    <location>
        <begin position="171"/>
        <end position="306"/>
    </location>
</feature>
<dbReference type="Gene3D" id="3.30.460.30">
    <property type="entry name" value="Glutamyl-tRNA reductase, N-terminal domain"/>
    <property type="match status" value="1"/>
</dbReference>
<feature type="site" description="Important for activity" evidence="9 13">
    <location>
        <position position="98"/>
    </location>
</feature>
<keyword evidence="18" id="KW-0378">Hydrolase</keyword>
<evidence type="ECO:0000256" key="13">
    <source>
        <dbReference type="PIRSR" id="PIRSR000445-4"/>
    </source>
</evidence>
<evidence type="ECO:0000256" key="1">
    <source>
        <dbReference type="ARBA" id="ARBA00005059"/>
    </source>
</evidence>
<gene>
    <name evidence="9" type="primary">hemA</name>
    <name evidence="18" type="ORF">HMPREF0872_05140</name>
</gene>
<feature type="binding site" evidence="9 11">
    <location>
        <position position="119"/>
    </location>
    <ligand>
        <name>substrate</name>
    </ligand>
</feature>
<keyword evidence="18" id="KW-0121">Carboxypeptidase</keyword>
<dbReference type="SUPFAM" id="SSF51735">
    <property type="entry name" value="NAD(P)-binding Rossmann-fold domains"/>
    <property type="match status" value="1"/>
</dbReference>
<feature type="binding site" evidence="9 11">
    <location>
        <position position="108"/>
    </location>
    <ligand>
        <name>substrate</name>
    </ligand>
</feature>
<feature type="domain" description="Glutamyl-tRNA reductase N-terminal" evidence="17">
    <location>
        <begin position="6"/>
        <end position="155"/>
    </location>
</feature>
<dbReference type="InterPro" id="IPR036291">
    <property type="entry name" value="NAD(P)-bd_dom_sf"/>
</dbReference>
<evidence type="ECO:0000256" key="2">
    <source>
        <dbReference type="ARBA" id="ARBA00005916"/>
    </source>
</evidence>
<evidence type="ECO:0000256" key="10">
    <source>
        <dbReference type="PIRSR" id="PIRSR000445-1"/>
    </source>
</evidence>
<keyword evidence="4 9" id="KW-0521">NADP</keyword>
<evidence type="ECO:0000259" key="17">
    <source>
        <dbReference type="Pfam" id="PF05201"/>
    </source>
</evidence>
<evidence type="ECO:0000313" key="18">
    <source>
        <dbReference type="EMBL" id="KGF47364.1"/>
    </source>
</evidence>
<comment type="domain">
    <text evidence="9">Possesses an unusual extended V-shaped dimeric structure with each monomer consisting of three distinct domains arranged along a curved 'spinal' alpha-helix. The N-terminal catalytic domain specifically recognizes the glutamate moiety of the substrate. The second domain is the NADPH-binding domain, and the third C-terminal domain is responsible for dimerization.</text>
</comment>
<dbReference type="eggNOG" id="COG0373">
    <property type="taxonomic scope" value="Bacteria"/>
</dbReference>
<evidence type="ECO:0000256" key="14">
    <source>
        <dbReference type="RuleBase" id="RU000584"/>
    </source>
</evidence>
<evidence type="ECO:0000256" key="11">
    <source>
        <dbReference type="PIRSR" id="PIRSR000445-2"/>
    </source>
</evidence>
<dbReference type="PANTHER" id="PTHR43013:SF1">
    <property type="entry name" value="GLUTAMYL-TRNA REDUCTASE"/>
    <property type="match status" value="1"/>
</dbReference>
<dbReference type="AlphaFoldDB" id="A0A096CPW9"/>
<dbReference type="Pfam" id="PF00745">
    <property type="entry name" value="GlutR_dimer"/>
    <property type="match status" value="1"/>
</dbReference>
<dbReference type="GO" id="GO:0004180">
    <property type="term" value="F:carboxypeptidase activity"/>
    <property type="evidence" value="ECO:0007669"/>
    <property type="project" value="UniProtKB-KW"/>
</dbReference>
<evidence type="ECO:0000256" key="6">
    <source>
        <dbReference type="ARBA" id="ARBA00023244"/>
    </source>
</evidence>
<protein>
    <recommendedName>
        <fullName evidence="8 9">Glutamyl-tRNA reductase</fullName>
        <shortName evidence="9">GluTR</shortName>
        <ecNumber evidence="3 9">1.2.1.70</ecNumber>
    </recommendedName>
</protein>
<keyword evidence="5 9" id="KW-0560">Oxidoreductase</keyword>
<dbReference type="Pfam" id="PF05201">
    <property type="entry name" value="GlutR_N"/>
    <property type="match status" value="1"/>
</dbReference>
<evidence type="ECO:0000259" key="16">
    <source>
        <dbReference type="Pfam" id="PF01488"/>
    </source>
</evidence>
<proteinExistence type="inferred from homology"/>
<evidence type="ECO:0000256" key="4">
    <source>
        <dbReference type="ARBA" id="ARBA00022857"/>
    </source>
</evidence>
<evidence type="ECO:0000256" key="12">
    <source>
        <dbReference type="PIRSR" id="PIRSR000445-3"/>
    </source>
</evidence>
<dbReference type="InterPro" id="IPR015896">
    <property type="entry name" value="4pyrrol_synth_GluRdtase_dimer"/>
</dbReference>
<evidence type="ECO:0000259" key="15">
    <source>
        <dbReference type="Pfam" id="PF00745"/>
    </source>
</evidence>
<dbReference type="InterPro" id="IPR018214">
    <property type="entry name" value="GluRdtase_CS"/>
</dbReference>
<dbReference type="FunFam" id="3.40.50.720:FF:000031">
    <property type="entry name" value="Glutamyl-tRNA reductase"/>
    <property type="match status" value="1"/>
</dbReference>
<dbReference type="InterPro" id="IPR000343">
    <property type="entry name" value="4pyrrol_synth_GluRdtase"/>
</dbReference>
<name>A0A096CPW9_9FIRM</name>
<dbReference type="FunFam" id="3.30.460.30:FF:000001">
    <property type="entry name" value="Glutamyl-tRNA reductase"/>
    <property type="match status" value="1"/>
</dbReference>
<evidence type="ECO:0000256" key="5">
    <source>
        <dbReference type="ARBA" id="ARBA00023002"/>
    </source>
</evidence>
<dbReference type="GO" id="GO:0019353">
    <property type="term" value="P:protoporphyrinogen IX biosynthetic process from glutamate"/>
    <property type="evidence" value="ECO:0007669"/>
    <property type="project" value="TreeGrafter"/>
</dbReference>
<dbReference type="CDD" id="cd05213">
    <property type="entry name" value="NAD_bind_Glutamyl_tRNA_reduct"/>
    <property type="match status" value="1"/>
</dbReference>
<keyword evidence="6 9" id="KW-0627">Porphyrin biosynthesis</keyword>
<dbReference type="HAMAP" id="MF_00087">
    <property type="entry name" value="Glu_tRNA_reductase"/>
    <property type="match status" value="1"/>
</dbReference>
<dbReference type="InterPro" id="IPR036453">
    <property type="entry name" value="GluRdtase_dimer_dom_sf"/>
</dbReference>
<evidence type="ECO:0000313" key="19">
    <source>
        <dbReference type="Proteomes" id="UP000029628"/>
    </source>
</evidence>
<reference evidence="18 19" key="1">
    <citation type="submission" date="2014-07" db="EMBL/GenBank/DDBJ databases">
        <authorList>
            <person name="McCorrison J."/>
            <person name="Sanka R."/>
            <person name="Torralba M."/>
            <person name="Gillis M."/>
            <person name="Haft D.H."/>
            <person name="Methe B."/>
            <person name="Sutton G."/>
            <person name="Nelson K.E."/>
        </authorList>
    </citation>
    <scope>NUCLEOTIDE SEQUENCE [LARGE SCALE GENOMIC DNA]</scope>
    <source>
        <strain evidence="18 19">DNF00314</strain>
    </source>
</reference>
<dbReference type="SUPFAM" id="SSF69075">
    <property type="entry name" value="Glutamyl tRNA-reductase dimerization domain"/>
    <property type="match status" value="1"/>
</dbReference>
<evidence type="ECO:0000256" key="9">
    <source>
        <dbReference type="HAMAP-Rule" id="MF_00087"/>
    </source>
</evidence>
<evidence type="ECO:0000256" key="3">
    <source>
        <dbReference type="ARBA" id="ARBA00012970"/>
    </source>
</evidence>
<dbReference type="Gene3D" id="3.40.50.720">
    <property type="entry name" value="NAD(P)-binding Rossmann-like Domain"/>
    <property type="match status" value="1"/>
</dbReference>
<comment type="pathway">
    <text evidence="1 9 14">Porphyrin-containing compound metabolism; protoporphyrin-IX biosynthesis; 5-aminolevulinate from L-glutamyl-tRNA(Glu): step 1/2.</text>
</comment>
<dbReference type="SUPFAM" id="SSF69742">
    <property type="entry name" value="Glutamyl tRNA-reductase catalytic, N-terminal domain"/>
    <property type="match status" value="1"/>
</dbReference>
<feature type="domain" description="Tetrapyrrole biosynthesis glutamyl-tRNA reductase dimerisation" evidence="15">
    <location>
        <begin position="320"/>
        <end position="419"/>
    </location>
</feature>
<comment type="similarity">
    <text evidence="2 9 14">Belongs to the glutamyl-tRNA reductase family.</text>
</comment>
<evidence type="ECO:0000256" key="8">
    <source>
        <dbReference type="ARBA" id="ARBA00068659"/>
    </source>
</evidence>